<protein>
    <submittedName>
        <fullName evidence="2">DUF1800 domain-containing protein</fullName>
    </submittedName>
</protein>
<organism evidence="2 3">
    <name type="scientific">Hymenobacter rigui</name>
    <dbReference type="NCBI Taxonomy" id="334424"/>
    <lineage>
        <taxon>Bacteria</taxon>
        <taxon>Pseudomonadati</taxon>
        <taxon>Bacteroidota</taxon>
        <taxon>Cytophagia</taxon>
        <taxon>Cytophagales</taxon>
        <taxon>Hymenobacteraceae</taxon>
        <taxon>Hymenobacter</taxon>
    </lineage>
</organism>
<sequence>MTLSVKPKPRSCVQPDMTTQQQLQHLYWRAGFGPRPEDVAAGLSPRKALRQLLQNSDKVELLDSPQMRYMEPLAQFRPVAPGSGTPQNSMVTTPDQTMTGNGQPAPVAAVPSRSALPKGRSQPPLLRRKEMTPQERKMQNQSIRDAFYAMNTGWMQRMATSPAQLREKLTLFWHGHFACRVRRPDAALHLNNTIRQLALGKFGDLLLAVSKEPAMLQFLNNQQNRKQHPNENFAREVMELFTLGRGHYAETDVKEAARAFTGWGYDNQGAFVFRANQHDDGPKTFLGRTGNFGGEEVLSIILEQPACAEFITTKLYRFFVNDVPNAQHIGPLAQAFFRSGYDIRALLEQMFSADWFYDSANVGTRIKSPVELLAGIKRTLGLQLVDDKPLIVFQKALGQTLFEPPNVAGWPGGRNWIDSSSLLYRLQLPSVLLKNAEFSVSLKQDENDIAPNLSRADRTFQEPVKTTVRLAPVQALLAKTPPAQQTAQLGQFLLQAPLRPDNLALIQQAADKAPAEGRLRTMVTALLSLPEYQLM</sequence>
<comment type="caution">
    <text evidence="2">The sequence shown here is derived from an EMBL/GenBank/DDBJ whole genome shotgun (WGS) entry which is preliminary data.</text>
</comment>
<gene>
    <name evidence="2" type="ORF">EI291_01910</name>
</gene>
<dbReference type="AlphaFoldDB" id="A0A3R9MXS9"/>
<feature type="region of interest" description="Disordered" evidence="1">
    <location>
        <begin position="97"/>
        <end position="124"/>
    </location>
</feature>
<dbReference type="Proteomes" id="UP000273500">
    <property type="component" value="Unassembled WGS sequence"/>
</dbReference>
<dbReference type="OrthoDB" id="9772295at2"/>
<name>A0A3R9MXS9_9BACT</name>
<evidence type="ECO:0000313" key="3">
    <source>
        <dbReference type="Proteomes" id="UP000273500"/>
    </source>
</evidence>
<reference evidence="2 3" key="1">
    <citation type="submission" date="2018-12" db="EMBL/GenBank/DDBJ databases">
        <authorList>
            <person name="Feng G."/>
            <person name="Zhu H."/>
        </authorList>
    </citation>
    <scope>NUCLEOTIDE SEQUENCE [LARGE SCALE GENOMIC DNA]</scope>
    <source>
        <strain evidence="2 3">KCTC 12533</strain>
    </source>
</reference>
<proteinExistence type="predicted"/>
<accession>A0A3R9MXS9</accession>
<keyword evidence="3" id="KW-1185">Reference proteome</keyword>
<evidence type="ECO:0000256" key="1">
    <source>
        <dbReference type="SAM" id="MobiDB-lite"/>
    </source>
</evidence>
<dbReference type="EMBL" id="RWIT01000001">
    <property type="protein sequence ID" value="RSK51095.1"/>
    <property type="molecule type" value="Genomic_DNA"/>
</dbReference>
<dbReference type="Pfam" id="PF08811">
    <property type="entry name" value="DUF1800"/>
    <property type="match status" value="1"/>
</dbReference>
<dbReference type="InterPro" id="IPR014917">
    <property type="entry name" value="DUF1800"/>
</dbReference>
<evidence type="ECO:0000313" key="2">
    <source>
        <dbReference type="EMBL" id="RSK51095.1"/>
    </source>
</evidence>